<evidence type="ECO:0000313" key="2">
    <source>
        <dbReference type="EMBL" id="PON82113.1"/>
    </source>
</evidence>
<comment type="caution">
    <text evidence="2">The sequence shown here is derived from an EMBL/GenBank/DDBJ whole genome shotgun (WGS) entry which is preliminary data.</text>
</comment>
<proteinExistence type="predicted"/>
<dbReference type="AlphaFoldDB" id="A0A2P5E993"/>
<dbReference type="EMBL" id="JXTC01000202">
    <property type="protein sequence ID" value="PON82113.1"/>
    <property type="molecule type" value="Genomic_DNA"/>
</dbReference>
<protein>
    <submittedName>
        <fullName evidence="2">Uncharacterized protein</fullName>
    </submittedName>
</protein>
<gene>
    <name evidence="2" type="ORF">TorRG33x02_221080</name>
</gene>
<keyword evidence="3" id="KW-1185">Reference proteome</keyword>
<organism evidence="2 3">
    <name type="scientific">Trema orientale</name>
    <name type="common">Charcoal tree</name>
    <name type="synonym">Celtis orientalis</name>
    <dbReference type="NCBI Taxonomy" id="63057"/>
    <lineage>
        <taxon>Eukaryota</taxon>
        <taxon>Viridiplantae</taxon>
        <taxon>Streptophyta</taxon>
        <taxon>Embryophyta</taxon>
        <taxon>Tracheophyta</taxon>
        <taxon>Spermatophyta</taxon>
        <taxon>Magnoliopsida</taxon>
        <taxon>eudicotyledons</taxon>
        <taxon>Gunneridae</taxon>
        <taxon>Pentapetalae</taxon>
        <taxon>rosids</taxon>
        <taxon>fabids</taxon>
        <taxon>Rosales</taxon>
        <taxon>Cannabaceae</taxon>
        <taxon>Trema</taxon>
    </lineage>
</organism>
<feature type="region of interest" description="Disordered" evidence="1">
    <location>
        <begin position="80"/>
        <end position="106"/>
    </location>
</feature>
<feature type="compositionally biased region" description="Polar residues" evidence="1">
    <location>
        <begin position="81"/>
        <end position="104"/>
    </location>
</feature>
<dbReference type="InParanoid" id="A0A2P5E993"/>
<sequence>MEEVGNIVSILLRYEHLPEFCFFGRIISHQDRDCSKRGDLAAGDDCIMHYQYGLWLWASTLVVCERTNLGSHHSYLRLNRTRSGSGDNDNDQRSQNLRTSNNDNMHGECNFLGDEYREVEEEITKYGVKTIERLQAIKGKEFNDQYKVTRRIFTLDNLKQSHLNASLVSSSMEITGNQHAIAGSAINIEESDIEDNPRRENLSILPVHGEVLPGAKSPENLMEKMKRASVNGKGPRENRRFIDKVSIGGVSKQNSLSRSKARLASSSKHKILEYLEIIDGVGKKLKSYMEEVNPEILKESAMQVCQEQ</sequence>
<accession>A0A2P5E993</accession>
<dbReference type="OrthoDB" id="10570745at2759"/>
<name>A0A2P5E993_TREOI</name>
<evidence type="ECO:0000313" key="3">
    <source>
        <dbReference type="Proteomes" id="UP000237000"/>
    </source>
</evidence>
<reference evidence="3" key="1">
    <citation type="submission" date="2016-06" db="EMBL/GenBank/DDBJ databases">
        <title>Parallel loss of symbiosis genes in relatives of nitrogen-fixing non-legume Parasponia.</title>
        <authorList>
            <person name="Van Velzen R."/>
            <person name="Holmer R."/>
            <person name="Bu F."/>
            <person name="Rutten L."/>
            <person name="Van Zeijl A."/>
            <person name="Liu W."/>
            <person name="Santuari L."/>
            <person name="Cao Q."/>
            <person name="Sharma T."/>
            <person name="Shen D."/>
            <person name="Roswanjaya Y."/>
            <person name="Wardhani T."/>
            <person name="Kalhor M.S."/>
            <person name="Jansen J."/>
            <person name="Van den Hoogen J."/>
            <person name="Gungor B."/>
            <person name="Hartog M."/>
            <person name="Hontelez J."/>
            <person name="Verver J."/>
            <person name="Yang W.-C."/>
            <person name="Schijlen E."/>
            <person name="Repin R."/>
            <person name="Schilthuizen M."/>
            <person name="Schranz E."/>
            <person name="Heidstra R."/>
            <person name="Miyata K."/>
            <person name="Fedorova E."/>
            <person name="Kohlen W."/>
            <person name="Bisseling T."/>
            <person name="Smit S."/>
            <person name="Geurts R."/>
        </authorList>
    </citation>
    <scope>NUCLEOTIDE SEQUENCE [LARGE SCALE GENOMIC DNA]</scope>
    <source>
        <strain evidence="3">cv. RG33-2</strain>
    </source>
</reference>
<evidence type="ECO:0000256" key="1">
    <source>
        <dbReference type="SAM" id="MobiDB-lite"/>
    </source>
</evidence>
<dbReference type="Proteomes" id="UP000237000">
    <property type="component" value="Unassembled WGS sequence"/>
</dbReference>